<dbReference type="AlphaFoldDB" id="A0A922HRF5"/>
<comment type="caution">
    <text evidence="1">The sequence shown here is derived from an EMBL/GenBank/DDBJ whole genome shotgun (WGS) entry which is preliminary data.</text>
</comment>
<name>A0A922HRF5_DERFA</name>
<evidence type="ECO:0000313" key="2">
    <source>
        <dbReference type="Proteomes" id="UP000790347"/>
    </source>
</evidence>
<gene>
    <name evidence="1" type="ORF">DERF_011026</name>
</gene>
<keyword evidence="2" id="KW-1185">Reference proteome</keyword>
<dbReference type="Proteomes" id="UP000790347">
    <property type="component" value="Unassembled WGS sequence"/>
</dbReference>
<reference evidence="1" key="2">
    <citation type="journal article" date="2022" name="Res Sq">
        <title>Comparative Genomics Reveals Insights into the Divergent Evolution of Astigmatic Mites and Household Pest Adaptations.</title>
        <authorList>
            <person name="Xiong Q."/>
            <person name="Wan A.T.-Y."/>
            <person name="Liu X.-Y."/>
            <person name="Fung C.S.-H."/>
            <person name="Xiao X."/>
            <person name="Malainual N."/>
            <person name="Hou J."/>
            <person name="Wang L."/>
            <person name="Wang M."/>
            <person name="Yang K."/>
            <person name="Cui Y."/>
            <person name="Leung E."/>
            <person name="Nong W."/>
            <person name="Shin S.-K."/>
            <person name="Au S."/>
            <person name="Jeong K.Y."/>
            <person name="Chew F.T."/>
            <person name="Hui J."/>
            <person name="Leung T.F."/>
            <person name="Tungtrongchitr A."/>
            <person name="Zhong N."/>
            <person name="Liu Z."/>
            <person name="Tsui S."/>
        </authorList>
    </citation>
    <scope>NUCLEOTIDE SEQUENCE</scope>
    <source>
        <strain evidence="1">Derf</strain>
        <tissue evidence="1">Whole organism</tissue>
    </source>
</reference>
<organism evidence="1 2">
    <name type="scientific">Dermatophagoides farinae</name>
    <name type="common">American house dust mite</name>
    <dbReference type="NCBI Taxonomy" id="6954"/>
    <lineage>
        <taxon>Eukaryota</taxon>
        <taxon>Metazoa</taxon>
        <taxon>Ecdysozoa</taxon>
        <taxon>Arthropoda</taxon>
        <taxon>Chelicerata</taxon>
        <taxon>Arachnida</taxon>
        <taxon>Acari</taxon>
        <taxon>Acariformes</taxon>
        <taxon>Sarcoptiformes</taxon>
        <taxon>Astigmata</taxon>
        <taxon>Psoroptidia</taxon>
        <taxon>Analgoidea</taxon>
        <taxon>Pyroglyphidae</taxon>
        <taxon>Dermatophagoidinae</taxon>
        <taxon>Dermatophagoides</taxon>
    </lineage>
</organism>
<dbReference type="EMBL" id="ASGP02000005">
    <property type="protein sequence ID" value="KAH9506286.1"/>
    <property type="molecule type" value="Genomic_DNA"/>
</dbReference>
<accession>A0A922HRF5</accession>
<evidence type="ECO:0000313" key="1">
    <source>
        <dbReference type="EMBL" id="KAH9506286.1"/>
    </source>
</evidence>
<sequence length="189" mass="21198">MDICTVYEYRLPRGLVYLGKGAEFCSQESNARSHFFHLQISDIRRDLDSTRRTCGYHFATGLANEMAILTLQNWRQYTHETRTTINDILSSSNNSSNVIFGIQEMALYSESNVESFFRTWNVHMEILMIGADPPPCSMTCYWVSVDLHLRLPSDLAGQVGNIAGSTGNGDSVKNSCRKASSAVIRRSGQ</sequence>
<reference evidence="1" key="1">
    <citation type="submission" date="2013-05" db="EMBL/GenBank/DDBJ databases">
        <authorList>
            <person name="Yim A.K.Y."/>
            <person name="Chan T.F."/>
            <person name="Ji K.M."/>
            <person name="Liu X.Y."/>
            <person name="Zhou J.W."/>
            <person name="Li R.Q."/>
            <person name="Yang K.Y."/>
            <person name="Li J."/>
            <person name="Li M."/>
            <person name="Law P.T.W."/>
            <person name="Wu Y.L."/>
            <person name="Cai Z.L."/>
            <person name="Qin H."/>
            <person name="Bao Y."/>
            <person name="Leung R.K.K."/>
            <person name="Ng P.K.S."/>
            <person name="Zou J."/>
            <person name="Zhong X.J."/>
            <person name="Ran P.X."/>
            <person name="Zhong N.S."/>
            <person name="Liu Z.G."/>
            <person name="Tsui S.K.W."/>
        </authorList>
    </citation>
    <scope>NUCLEOTIDE SEQUENCE</scope>
    <source>
        <strain evidence="1">Derf</strain>
        <tissue evidence="1">Whole organism</tissue>
    </source>
</reference>
<proteinExistence type="predicted"/>
<protein>
    <submittedName>
        <fullName evidence="1">Uncharacterized protein</fullName>
    </submittedName>
</protein>